<evidence type="ECO:0000313" key="3">
    <source>
        <dbReference type="Proteomes" id="UP001595872"/>
    </source>
</evidence>
<dbReference type="RefSeq" id="WP_378252715.1">
    <property type="nucleotide sequence ID" value="NZ_JBHSIT010000002.1"/>
</dbReference>
<dbReference type="SUPFAM" id="SSF47473">
    <property type="entry name" value="EF-hand"/>
    <property type="match status" value="1"/>
</dbReference>
<dbReference type="Pfam" id="PF13202">
    <property type="entry name" value="EF-hand_5"/>
    <property type="match status" value="2"/>
</dbReference>
<comment type="caution">
    <text evidence="2">The sequence shown here is derived from an EMBL/GenBank/DDBJ whole genome shotgun (WGS) entry which is preliminary data.</text>
</comment>
<dbReference type="PROSITE" id="PS00018">
    <property type="entry name" value="EF_HAND_1"/>
    <property type="match status" value="2"/>
</dbReference>
<dbReference type="PROSITE" id="PS50222">
    <property type="entry name" value="EF_HAND_2"/>
    <property type="match status" value="2"/>
</dbReference>
<dbReference type="InterPro" id="IPR018247">
    <property type="entry name" value="EF_Hand_1_Ca_BS"/>
</dbReference>
<organism evidence="2 3">
    <name type="scientific">Actinomadura gamaensis</name>
    <dbReference type="NCBI Taxonomy" id="1763541"/>
    <lineage>
        <taxon>Bacteria</taxon>
        <taxon>Bacillati</taxon>
        <taxon>Actinomycetota</taxon>
        <taxon>Actinomycetes</taxon>
        <taxon>Streptosporangiales</taxon>
        <taxon>Thermomonosporaceae</taxon>
        <taxon>Actinomadura</taxon>
    </lineage>
</organism>
<sequence length="189" mass="20870">MPQADILRAKIEYGFDHFLDADGDGRLTERDHILMGRRMAGLLGHAPGSAAERDAVEAYVGIWRDLHLPHLPPGSTALTREDFVRSTMTLAADRRAAQATVGALAERFLQVADVDRDGHVDREEYATFLRGHNPDIADQDIADAFAHLDGDADGRLTTTEFTNAVVDYWSSASPDAPGNWWLGRPAYER</sequence>
<dbReference type="InterPro" id="IPR002048">
    <property type="entry name" value="EF_hand_dom"/>
</dbReference>
<evidence type="ECO:0000259" key="1">
    <source>
        <dbReference type="PROSITE" id="PS50222"/>
    </source>
</evidence>
<protein>
    <submittedName>
        <fullName evidence="2">EF-hand domain-containing protein</fullName>
    </submittedName>
</protein>
<dbReference type="CDD" id="cd00051">
    <property type="entry name" value="EFh"/>
    <property type="match status" value="1"/>
</dbReference>
<dbReference type="SMART" id="SM00054">
    <property type="entry name" value="EFh"/>
    <property type="match status" value="2"/>
</dbReference>
<feature type="domain" description="EF-hand" evidence="1">
    <location>
        <begin position="136"/>
        <end position="171"/>
    </location>
</feature>
<evidence type="ECO:0000313" key="2">
    <source>
        <dbReference type="EMBL" id="MFC4906974.1"/>
    </source>
</evidence>
<name>A0ABV9TTI5_9ACTN</name>
<gene>
    <name evidence="2" type="ORF">ACFPCY_06570</name>
</gene>
<dbReference type="InterPro" id="IPR011992">
    <property type="entry name" value="EF-hand-dom_pair"/>
</dbReference>
<dbReference type="EMBL" id="JBHSIT010000002">
    <property type="protein sequence ID" value="MFC4906974.1"/>
    <property type="molecule type" value="Genomic_DNA"/>
</dbReference>
<keyword evidence="3" id="KW-1185">Reference proteome</keyword>
<feature type="domain" description="EF-hand" evidence="1">
    <location>
        <begin position="100"/>
        <end position="135"/>
    </location>
</feature>
<dbReference type="Proteomes" id="UP001595872">
    <property type="component" value="Unassembled WGS sequence"/>
</dbReference>
<reference evidence="3" key="1">
    <citation type="journal article" date="2019" name="Int. J. Syst. Evol. Microbiol.">
        <title>The Global Catalogue of Microorganisms (GCM) 10K type strain sequencing project: providing services to taxonomists for standard genome sequencing and annotation.</title>
        <authorList>
            <consortium name="The Broad Institute Genomics Platform"/>
            <consortium name="The Broad Institute Genome Sequencing Center for Infectious Disease"/>
            <person name="Wu L."/>
            <person name="Ma J."/>
        </authorList>
    </citation>
    <scope>NUCLEOTIDE SEQUENCE [LARGE SCALE GENOMIC DNA]</scope>
    <source>
        <strain evidence="3">KLKA75</strain>
    </source>
</reference>
<accession>A0ABV9TTI5</accession>
<dbReference type="Gene3D" id="1.10.238.10">
    <property type="entry name" value="EF-hand"/>
    <property type="match status" value="1"/>
</dbReference>
<proteinExistence type="predicted"/>